<dbReference type="AlphaFoldDB" id="A0AAV1I3X6"/>
<proteinExistence type="inferred from homology"/>
<dbReference type="Gene3D" id="3.90.550.10">
    <property type="entry name" value="Spore Coat Polysaccharide Biosynthesis Protein SpsA, Chain A"/>
    <property type="match status" value="1"/>
</dbReference>
<keyword evidence="8" id="KW-0067">ATP-binding</keyword>
<gene>
    <name evidence="11" type="ORF">CVIRNUC_005292</name>
</gene>
<reference evidence="11 12" key="1">
    <citation type="submission" date="2023-10" db="EMBL/GenBank/DDBJ databases">
        <authorList>
            <person name="Maclean D."/>
            <person name="Macfadyen A."/>
        </authorList>
    </citation>
    <scope>NUCLEOTIDE SEQUENCE [LARGE SCALE GENOMIC DNA]</scope>
</reference>
<dbReference type="InterPro" id="IPR005836">
    <property type="entry name" value="ADP_Glu_pyroP_CS"/>
</dbReference>
<evidence type="ECO:0000259" key="10">
    <source>
        <dbReference type="Pfam" id="PF00483"/>
    </source>
</evidence>
<evidence type="ECO:0000256" key="9">
    <source>
        <dbReference type="SAM" id="MobiDB-lite"/>
    </source>
</evidence>
<evidence type="ECO:0000313" key="11">
    <source>
        <dbReference type="EMBL" id="CAK0781127.1"/>
    </source>
</evidence>
<keyword evidence="4" id="KW-0021">Allosteric enzyme</keyword>
<evidence type="ECO:0000313" key="12">
    <source>
        <dbReference type="Proteomes" id="UP001314263"/>
    </source>
</evidence>
<comment type="catalytic activity">
    <reaction evidence="1">
        <text>alpha-D-glucose 1-phosphate + ATP + H(+) = ADP-alpha-D-glucose + diphosphate</text>
        <dbReference type="Rhea" id="RHEA:12120"/>
        <dbReference type="ChEBI" id="CHEBI:15378"/>
        <dbReference type="ChEBI" id="CHEBI:30616"/>
        <dbReference type="ChEBI" id="CHEBI:33019"/>
        <dbReference type="ChEBI" id="CHEBI:57498"/>
        <dbReference type="ChEBI" id="CHEBI:58601"/>
        <dbReference type="EC" id="2.7.7.27"/>
    </reaction>
</comment>
<evidence type="ECO:0000256" key="6">
    <source>
        <dbReference type="ARBA" id="ARBA00022695"/>
    </source>
</evidence>
<dbReference type="GO" id="GO:0008878">
    <property type="term" value="F:glucose-1-phosphate adenylyltransferase activity"/>
    <property type="evidence" value="ECO:0007669"/>
    <property type="project" value="UniProtKB-EC"/>
</dbReference>
<keyword evidence="12" id="KW-1185">Reference proteome</keyword>
<dbReference type="EMBL" id="CAUYUE010000006">
    <property type="protein sequence ID" value="CAK0781127.1"/>
    <property type="molecule type" value="Genomic_DNA"/>
</dbReference>
<comment type="caution">
    <text evidence="11">The sequence shown here is derived from an EMBL/GenBank/DDBJ whole genome shotgun (WGS) entry which is preliminary data.</text>
</comment>
<dbReference type="InterPro" id="IPR011831">
    <property type="entry name" value="ADP-Glc_PPase"/>
</dbReference>
<evidence type="ECO:0000256" key="2">
    <source>
        <dbReference type="ARBA" id="ARBA00010443"/>
    </source>
</evidence>
<dbReference type="CDD" id="cd02508">
    <property type="entry name" value="ADP_Glucose_PP"/>
    <property type="match status" value="1"/>
</dbReference>
<dbReference type="PANTHER" id="PTHR43523">
    <property type="entry name" value="GLUCOSE-1-PHOSPHATE ADENYLYLTRANSFERASE-RELATED"/>
    <property type="match status" value="1"/>
</dbReference>
<dbReference type="GO" id="GO:0005978">
    <property type="term" value="P:glycogen biosynthetic process"/>
    <property type="evidence" value="ECO:0007669"/>
    <property type="project" value="InterPro"/>
</dbReference>
<dbReference type="Pfam" id="PF00483">
    <property type="entry name" value="NTP_transferase"/>
    <property type="match status" value="1"/>
</dbReference>
<evidence type="ECO:0000256" key="5">
    <source>
        <dbReference type="ARBA" id="ARBA00022679"/>
    </source>
</evidence>
<dbReference type="InterPro" id="IPR011004">
    <property type="entry name" value="Trimer_LpxA-like_sf"/>
</dbReference>
<organism evidence="11 12">
    <name type="scientific">Coccomyxa viridis</name>
    <dbReference type="NCBI Taxonomy" id="1274662"/>
    <lineage>
        <taxon>Eukaryota</taxon>
        <taxon>Viridiplantae</taxon>
        <taxon>Chlorophyta</taxon>
        <taxon>core chlorophytes</taxon>
        <taxon>Trebouxiophyceae</taxon>
        <taxon>Trebouxiophyceae incertae sedis</taxon>
        <taxon>Coccomyxaceae</taxon>
        <taxon>Coccomyxa</taxon>
    </lineage>
</organism>
<feature type="domain" description="Nucleotidyl transferase" evidence="10">
    <location>
        <begin position="109"/>
        <end position="384"/>
    </location>
</feature>
<dbReference type="CDD" id="cd04651">
    <property type="entry name" value="LbH_G1P_AT_C"/>
    <property type="match status" value="1"/>
</dbReference>
<keyword evidence="6" id="KW-0548">Nucleotidyltransferase</keyword>
<dbReference type="SUPFAM" id="SSF53448">
    <property type="entry name" value="Nucleotide-diphospho-sugar transferases"/>
    <property type="match status" value="1"/>
</dbReference>
<dbReference type="Proteomes" id="UP001314263">
    <property type="component" value="Unassembled WGS sequence"/>
</dbReference>
<dbReference type="PROSITE" id="PS00809">
    <property type="entry name" value="ADP_GLC_PYROPHOSPH_2"/>
    <property type="match status" value="1"/>
</dbReference>
<dbReference type="GO" id="GO:0005524">
    <property type="term" value="F:ATP binding"/>
    <property type="evidence" value="ECO:0007669"/>
    <property type="project" value="UniProtKB-KW"/>
</dbReference>
<name>A0AAV1I3X6_9CHLO</name>
<dbReference type="Pfam" id="PF25247">
    <property type="entry name" value="LbH_GLGC"/>
    <property type="match status" value="1"/>
</dbReference>
<evidence type="ECO:0000256" key="7">
    <source>
        <dbReference type="ARBA" id="ARBA00022741"/>
    </source>
</evidence>
<dbReference type="Gene3D" id="2.160.10.10">
    <property type="entry name" value="Hexapeptide repeat proteins"/>
    <property type="match status" value="1"/>
</dbReference>
<feature type="region of interest" description="Disordered" evidence="9">
    <location>
        <begin position="65"/>
        <end position="88"/>
    </location>
</feature>
<dbReference type="EC" id="2.7.7.27" evidence="3"/>
<evidence type="ECO:0000256" key="8">
    <source>
        <dbReference type="ARBA" id="ARBA00022840"/>
    </source>
</evidence>
<sequence length="540" mass="58104">MASIRPPQVSGKGAVDANLPAATSARRGSHLLATSSPRVGNRVERGSVCISRAKSSGAVISHITESPEDLKSQSLERPADSLAQPRGLSRTTSKVGVITVEDISKSVHAIILAGGSADNPLARYRAMPAVELGSSTQLIDISISNCIRSGVNKLYVLTQFNSHTLNTHISQAYPPAVFGGPQKQGFVDVLAAHQTPTEASWYRGSADAVRRNLPVILEDYRGSMLPDDMLILSGQALYRMDYGVLLRTHRESNADITIATHAVGRKQAVLRGITKVERDTGLVTDFEEKPSSERLAQLEGVSKNASGEDPFEASMGIYMFKREVLEKLLDRHSAGNNSKPDAHFGYDVIPHALEDGLRIVAHNHPGYWRDVNSLRDFYEVNLELAMPGAPISFYEVEEGIVSSGQVLPPALISNCEIEDALIGEGSVLRRSKILGCVIGNNSYIGEGCVLEKSLVLGNDYYTNEKTRAASLEKGESALGVGKNCVVKGAILDDNVSIGDDCQITNKDGMTEADRTEEGYVIQDGIVTILRNAVIPAGTVI</sequence>
<comment type="similarity">
    <text evidence="2">Belongs to the bacterial/plant glucose-1-phosphate adenylyltransferase family.</text>
</comment>
<protein>
    <recommendedName>
        <fullName evidence="3">glucose-1-phosphate adenylyltransferase</fullName>
        <ecNumber evidence="3">2.7.7.27</ecNumber>
    </recommendedName>
</protein>
<accession>A0AAV1I3X6</accession>
<dbReference type="InterPro" id="IPR029044">
    <property type="entry name" value="Nucleotide-diphossugar_trans"/>
</dbReference>
<dbReference type="PANTHER" id="PTHR43523:SF12">
    <property type="entry name" value="GLUCOSE-1-PHOSPHATE ADENYLYLTRANSFERASE LARGE SUBUNIT 1, CHLOROPLASTIC-RELATED"/>
    <property type="match status" value="1"/>
</dbReference>
<dbReference type="SUPFAM" id="SSF51161">
    <property type="entry name" value="Trimeric LpxA-like enzymes"/>
    <property type="match status" value="1"/>
</dbReference>
<keyword evidence="5" id="KW-0808">Transferase</keyword>
<evidence type="ECO:0000256" key="4">
    <source>
        <dbReference type="ARBA" id="ARBA00022533"/>
    </source>
</evidence>
<dbReference type="InterPro" id="IPR005835">
    <property type="entry name" value="NTP_transferase_dom"/>
</dbReference>
<evidence type="ECO:0000256" key="3">
    <source>
        <dbReference type="ARBA" id="ARBA00012460"/>
    </source>
</evidence>
<evidence type="ECO:0000256" key="1">
    <source>
        <dbReference type="ARBA" id="ARBA00000956"/>
    </source>
</evidence>
<keyword evidence="7" id="KW-0547">Nucleotide-binding</keyword>